<feature type="compositionally biased region" description="Polar residues" evidence="2">
    <location>
        <begin position="54"/>
        <end position="67"/>
    </location>
</feature>
<dbReference type="Gene3D" id="3.90.70.10">
    <property type="entry name" value="Cysteine proteinases"/>
    <property type="match status" value="1"/>
</dbReference>
<dbReference type="Pfam" id="PF00112">
    <property type="entry name" value="Peptidase_C1"/>
    <property type="match status" value="1"/>
</dbReference>
<accession>A0ABP1HC77</accession>
<sequence>MLFVLPVIQTVSMINTVELLKNIPGLSWVPQIPTFLENKTQNEIDTFFTAKPQPKQSQYQNSPTNQATKKKSNKDKTVGSYPGIPESFDWMQERPECVDHVFNMGGCQATQTFSGISVLSDKRCIKKADANWVDYSQQYYINCYNEESCDDKPLSQTDNFFIYLSGYDGGVVPSSCVKYFSGSTGKVSKCPTKCDDGKNIQQLTSIYGFQQTNTMHGVWTGGFDENLKYTMLNGPVQMQFKGYADLAFYNSGIYVHAYGDYLNVYKGEAVGWGEENGIIFWKLKMPFGQQWGEQGFLRIAQSELDQIYLEIYL</sequence>
<keyword evidence="5" id="KW-1185">Reference proteome</keyword>
<reference evidence="4 5" key="1">
    <citation type="submission" date="2024-07" db="EMBL/GenBank/DDBJ databases">
        <authorList>
            <person name="Akdeniz Z."/>
        </authorList>
    </citation>
    <scope>NUCLEOTIDE SEQUENCE [LARGE SCALE GENOMIC DNA]</scope>
</reference>
<dbReference type="InterPro" id="IPR013128">
    <property type="entry name" value="Peptidase_C1A"/>
</dbReference>
<dbReference type="SUPFAM" id="SSF54001">
    <property type="entry name" value="Cysteine proteinases"/>
    <property type="match status" value="1"/>
</dbReference>
<dbReference type="EMBL" id="CAXDID020000026">
    <property type="protein sequence ID" value="CAL5990973.1"/>
    <property type="molecule type" value="Genomic_DNA"/>
</dbReference>
<organism evidence="4 5">
    <name type="scientific">Hexamita inflata</name>
    <dbReference type="NCBI Taxonomy" id="28002"/>
    <lineage>
        <taxon>Eukaryota</taxon>
        <taxon>Metamonada</taxon>
        <taxon>Diplomonadida</taxon>
        <taxon>Hexamitidae</taxon>
        <taxon>Hexamitinae</taxon>
        <taxon>Hexamita</taxon>
    </lineage>
</organism>
<dbReference type="InterPro" id="IPR000668">
    <property type="entry name" value="Peptidase_C1A_C"/>
</dbReference>
<comment type="similarity">
    <text evidence="1">Belongs to the peptidase C1 family.</text>
</comment>
<evidence type="ECO:0000313" key="4">
    <source>
        <dbReference type="EMBL" id="CAL5990973.1"/>
    </source>
</evidence>
<protein>
    <submittedName>
        <fullName evidence="4">Cathepsin_B</fullName>
    </submittedName>
</protein>
<dbReference type="Proteomes" id="UP001642409">
    <property type="component" value="Unassembled WGS sequence"/>
</dbReference>
<dbReference type="PANTHER" id="PTHR12411">
    <property type="entry name" value="CYSTEINE PROTEASE FAMILY C1-RELATED"/>
    <property type="match status" value="1"/>
</dbReference>
<comment type="caution">
    <text evidence="4">The sequence shown here is derived from an EMBL/GenBank/DDBJ whole genome shotgun (WGS) entry which is preliminary data.</text>
</comment>
<name>A0ABP1HC77_9EUKA</name>
<evidence type="ECO:0000256" key="2">
    <source>
        <dbReference type="SAM" id="MobiDB-lite"/>
    </source>
</evidence>
<gene>
    <name evidence="4" type="ORF">HINF_LOCUS11805</name>
</gene>
<evidence type="ECO:0000313" key="5">
    <source>
        <dbReference type="Proteomes" id="UP001642409"/>
    </source>
</evidence>
<dbReference type="InterPro" id="IPR038765">
    <property type="entry name" value="Papain-like_cys_pep_sf"/>
</dbReference>
<evidence type="ECO:0000259" key="3">
    <source>
        <dbReference type="SMART" id="SM00645"/>
    </source>
</evidence>
<feature type="domain" description="Peptidase C1A papain C-terminal" evidence="3">
    <location>
        <begin position="84"/>
        <end position="311"/>
    </location>
</feature>
<proteinExistence type="inferred from homology"/>
<feature type="region of interest" description="Disordered" evidence="2">
    <location>
        <begin position="49"/>
        <end position="79"/>
    </location>
</feature>
<dbReference type="SMART" id="SM00645">
    <property type="entry name" value="Pept_C1"/>
    <property type="match status" value="1"/>
</dbReference>
<evidence type="ECO:0000256" key="1">
    <source>
        <dbReference type="ARBA" id="ARBA00008455"/>
    </source>
</evidence>